<accession>A0AC34EZG0</accession>
<reference evidence="2" key="1">
    <citation type="submission" date="2022-11" db="UniProtKB">
        <authorList>
            <consortium name="WormBaseParasite"/>
        </authorList>
    </citation>
    <scope>IDENTIFICATION</scope>
</reference>
<evidence type="ECO:0000313" key="1">
    <source>
        <dbReference type="Proteomes" id="UP000887579"/>
    </source>
</evidence>
<evidence type="ECO:0000313" key="2">
    <source>
        <dbReference type="WBParaSite" id="ES5_v2.g10102.t1"/>
    </source>
</evidence>
<name>A0AC34EZG0_9BILA</name>
<organism evidence="1 2">
    <name type="scientific">Panagrolaimus sp. ES5</name>
    <dbReference type="NCBI Taxonomy" id="591445"/>
    <lineage>
        <taxon>Eukaryota</taxon>
        <taxon>Metazoa</taxon>
        <taxon>Ecdysozoa</taxon>
        <taxon>Nematoda</taxon>
        <taxon>Chromadorea</taxon>
        <taxon>Rhabditida</taxon>
        <taxon>Tylenchina</taxon>
        <taxon>Panagrolaimomorpha</taxon>
        <taxon>Panagrolaimoidea</taxon>
        <taxon>Panagrolaimidae</taxon>
        <taxon>Panagrolaimus</taxon>
    </lineage>
</organism>
<sequence>MAAVKTLVVCLVLIVAWSDAVHLFSPFRHGRNIAVEKVVEEEANFQLPRHSFPAPRLNAAANATYNFAVDITANGSASTFQCLYKQGYSAVFIQAYSRDYGGSLNPNLIQNLNNAGAANLGSELYVTLTTEKEGQPQFDAVYNKLKASGINLRSIWLQVTSPLKWNTNVNTNLHRIQNFINRGYATGVTVGIYTNWYDWQQITGSAFSDLRLWYWSATPGQFSLPYYQFLAISFTSRRIDGPGSNAESAANFDDFRQFSSFLKPAVKQFGINENLCGMTLNRDVYPAASKSVAAEETNNVDRKLNVGGFV</sequence>
<proteinExistence type="predicted"/>
<dbReference type="Proteomes" id="UP000887579">
    <property type="component" value="Unplaced"/>
</dbReference>
<protein>
    <submittedName>
        <fullName evidence="2">Uncharacterized protein</fullName>
    </submittedName>
</protein>
<dbReference type="WBParaSite" id="ES5_v2.g10102.t1">
    <property type="protein sequence ID" value="ES5_v2.g10102.t1"/>
    <property type="gene ID" value="ES5_v2.g10102"/>
</dbReference>